<dbReference type="InterPro" id="IPR001173">
    <property type="entry name" value="Glyco_trans_2-like"/>
</dbReference>
<organism evidence="2">
    <name type="scientific">marine sediment metagenome</name>
    <dbReference type="NCBI Taxonomy" id="412755"/>
    <lineage>
        <taxon>unclassified sequences</taxon>
        <taxon>metagenomes</taxon>
        <taxon>ecological metagenomes</taxon>
    </lineage>
</organism>
<evidence type="ECO:0000313" key="2">
    <source>
        <dbReference type="EMBL" id="GAG56336.1"/>
    </source>
</evidence>
<dbReference type="AlphaFoldDB" id="X1A815"/>
<gene>
    <name evidence="2" type="ORF">S01H4_16706</name>
</gene>
<evidence type="ECO:0000259" key="1">
    <source>
        <dbReference type="Pfam" id="PF00535"/>
    </source>
</evidence>
<accession>X1A815</accession>
<dbReference type="EMBL" id="BART01007330">
    <property type="protein sequence ID" value="GAG56336.1"/>
    <property type="molecule type" value="Genomic_DNA"/>
</dbReference>
<feature type="non-terminal residue" evidence="2">
    <location>
        <position position="1"/>
    </location>
</feature>
<comment type="caution">
    <text evidence="2">The sequence shown here is derived from an EMBL/GenBank/DDBJ whole genome shotgun (WGS) entry which is preliminary data.</text>
</comment>
<protein>
    <recommendedName>
        <fullName evidence="1">Glycosyltransferase 2-like domain-containing protein</fullName>
    </recommendedName>
</protein>
<feature type="domain" description="Glycosyltransferase 2-like" evidence="1">
    <location>
        <begin position="7"/>
        <end position="150"/>
    </location>
</feature>
<dbReference type="InterPro" id="IPR029044">
    <property type="entry name" value="Nucleotide-diphossugar_trans"/>
</dbReference>
<dbReference type="Gene3D" id="3.90.550.10">
    <property type="entry name" value="Spore Coat Polysaccharide Biosynthesis Protein SpsA, Chain A"/>
    <property type="match status" value="1"/>
</dbReference>
<dbReference type="SUPFAM" id="SSF53448">
    <property type="entry name" value="Nucleotide-diphospho-sugar transferases"/>
    <property type="match status" value="2"/>
</dbReference>
<sequence>DLARKAYVSIRKFHPNMPIIIIDGSDPQNPCSFYVKTLVSDKTKVISLGFNIGHGKGMHMGISQVKTKYALIFDSDIEMLKTPISQMLEMMEEGTFGVGTIVKTGFDGINYGLRSHHEKTGPILYLHPQFQLININKYKKFPPYIHHGAPCLSTMLDMHKRGLSDKILINFPSLETFVKHRGRGTREVINLRGKEMMATIAFITRVHPRRPEMLKICIESIKAQTSENYVHILHRDDKTEKGYGRFLANKSFAKISPINARYVMAIDDDDMIIDSDFVKVFKKVVDKNDPEIVFFKGHISSAIYPAPTYWAKPPVRAQIGGSCFAVRLDVWKKHIHEFGKECCGDFHFINACYRDTRKRIWLDRIVSKTQKKAGFGKGEDTHA</sequence>
<name>X1A815_9ZZZZ</name>
<dbReference type="Pfam" id="PF00535">
    <property type="entry name" value="Glycos_transf_2"/>
    <property type="match status" value="1"/>
</dbReference>
<proteinExistence type="predicted"/>
<reference evidence="2" key="1">
    <citation type="journal article" date="2014" name="Front. Microbiol.">
        <title>High frequency of phylogenetically diverse reductive dehalogenase-homologous genes in deep subseafloor sedimentary metagenomes.</title>
        <authorList>
            <person name="Kawai M."/>
            <person name="Futagami T."/>
            <person name="Toyoda A."/>
            <person name="Takaki Y."/>
            <person name="Nishi S."/>
            <person name="Hori S."/>
            <person name="Arai W."/>
            <person name="Tsubouchi T."/>
            <person name="Morono Y."/>
            <person name="Uchiyama I."/>
            <person name="Ito T."/>
            <person name="Fujiyama A."/>
            <person name="Inagaki F."/>
            <person name="Takami H."/>
        </authorList>
    </citation>
    <scope>NUCLEOTIDE SEQUENCE</scope>
    <source>
        <strain evidence="2">Expedition CK06-06</strain>
    </source>
</reference>